<evidence type="ECO:0000313" key="3">
    <source>
        <dbReference type="Proteomes" id="UP001451303"/>
    </source>
</evidence>
<dbReference type="EMBL" id="JAVLET010000002">
    <property type="protein sequence ID" value="KAL0472761.1"/>
    <property type="molecule type" value="Genomic_DNA"/>
</dbReference>
<feature type="region of interest" description="Disordered" evidence="1">
    <location>
        <begin position="1"/>
        <end position="31"/>
    </location>
</feature>
<comment type="caution">
    <text evidence="2">The sequence shown here is derived from an EMBL/GenBank/DDBJ whole genome shotgun (WGS) entry which is preliminary data.</text>
</comment>
<accession>A0ABR3DLQ5</accession>
<organism evidence="2 3">
    <name type="scientific">Neurospora intermedia</name>
    <dbReference type="NCBI Taxonomy" id="5142"/>
    <lineage>
        <taxon>Eukaryota</taxon>
        <taxon>Fungi</taxon>
        <taxon>Dikarya</taxon>
        <taxon>Ascomycota</taxon>
        <taxon>Pezizomycotina</taxon>
        <taxon>Sordariomycetes</taxon>
        <taxon>Sordariomycetidae</taxon>
        <taxon>Sordariales</taxon>
        <taxon>Sordariaceae</taxon>
        <taxon>Neurospora</taxon>
    </lineage>
</organism>
<feature type="region of interest" description="Disordered" evidence="1">
    <location>
        <begin position="45"/>
        <end position="77"/>
    </location>
</feature>
<feature type="compositionally biased region" description="Basic and acidic residues" evidence="1">
    <location>
        <begin position="53"/>
        <end position="77"/>
    </location>
</feature>
<keyword evidence="3" id="KW-1185">Reference proteome</keyword>
<evidence type="ECO:0000256" key="1">
    <source>
        <dbReference type="SAM" id="MobiDB-lite"/>
    </source>
</evidence>
<proteinExistence type="predicted"/>
<reference evidence="2 3" key="1">
    <citation type="submission" date="2023-09" db="EMBL/GenBank/DDBJ databases">
        <title>Multi-omics analysis of a traditional fermented food reveals byproduct-associated fungal strains for waste-to-food upcycling.</title>
        <authorList>
            <consortium name="Lawrence Berkeley National Laboratory"/>
            <person name="Rekdal V.M."/>
            <person name="Villalobos-Escobedo J.M."/>
            <person name="Rodriguez-Valeron N."/>
            <person name="Garcia M.O."/>
            <person name="Vasquez D.P."/>
            <person name="Damayanti I."/>
            <person name="Sorensen P.M."/>
            <person name="Baidoo E.E."/>
            <person name="De Carvalho A.C."/>
            <person name="Riley R."/>
            <person name="Lipzen A."/>
            <person name="He G."/>
            <person name="Yan M."/>
            <person name="Haridas S."/>
            <person name="Daum C."/>
            <person name="Yoshinaga Y."/>
            <person name="Ng V."/>
            <person name="Grigoriev I.V."/>
            <person name="Munk R."/>
            <person name="Nuraida L."/>
            <person name="Wijaya C.H."/>
            <person name="Morales P.-C."/>
            <person name="Keasling J.D."/>
        </authorList>
    </citation>
    <scope>NUCLEOTIDE SEQUENCE [LARGE SCALE GENOMIC DNA]</scope>
    <source>
        <strain evidence="2 3">FGSC 2613</strain>
    </source>
</reference>
<evidence type="ECO:0000313" key="2">
    <source>
        <dbReference type="EMBL" id="KAL0472761.1"/>
    </source>
</evidence>
<protein>
    <submittedName>
        <fullName evidence="2">Uncharacterized protein</fullName>
    </submittedName>
</protein>
<gene>
    <name evidence="2" type="ORF">QR685DRAFT_560063</name>
</gene>
<dbReference type="Proteomes" id="UP001451303">
    <property type="component" value="Unassembled WGS sequence"/>
</dbReference>
<sequence>MESARSSGEGAGGVTKVIGMEMGDGGSASRLEKVEEIRRRTLEWAEKGGSARKNAEVEHKAETKRTEKEKKCERDTIRNEKLQQERLKQERLEKERVK</sequence>
<name>A0ABR3DLQ5_NEUIN</name>